<evidence type="ECO:0000313" key="3">
    <source>
        <dbReference type="EMBL" id="KAF2401218.1"/>
    </source>
</evidence>
<dbReference type="PANTHER" id="PTHR39605:SF1">
    <property type="entry name" value="MAJOR FACILITATOR SUPERFAMILY (MFS) PROFILE DOMAIN-CONTAINING PROTEIN"/>
    <property type="match status" value="1"/>
</dbReference>
<feature type="transmembrane region" description="Helical" evidence="2">
    <location>
        <begin position="92"/>
        <end position="115"/>
    </location>
</feature>
<name>A0A6G1HYU4_9PEZI</name>
<protein>
    <submittedName>
        <fullName evidence="3">Uncharacterized protein</fullName>
    </submittedName>
</protein>
<evidence type="ECO:0000256" key="2">
    <source>
        <dbReference type="SAM" id="Phobius"/>
    </source>
</evidence>
<reference evidence="3" key="1">
    <citation type="journal article" date="2020" name="Stud. Mycol.">
        <title>101 Dothideomycetes genomes: a test case for predicting lifestyles and emergence of pathogens.</title>
        <authorList>
            <person name="Haridas S."/>
            <person name="Albert R."/>
            <person name="Binder M."/>
            <person name="Bloem J."/>
            <person name="Labutti K."/>
            <person name="Salamov A."/>
            <person name="Andreopoulos B."/>
            <person name="Baker S."/>
            <person name="Barry K."/>
            <person name="Bills G."/>
            <person name="Bluhm B."/>
            <person name="Cannon C."/>
            <person name="Castanera R."/>
            <person name="Culley D."/>
            <person name="Daum C."/>
            <person name="Ezra D."/>
            <person name="Gonzalez J."/>
            <person name="Henrissat B."/>
            <person name="Kuo A."/>
            <person name="Liang C."/>
            <person name="Lipzen A."/>
            <person name="Lutzoni F."/>
            <person name="Magnuson J."/>
            <person name="Mondo S."/>
            <person name="Nolan M."/>
            <person name="Ohm R."/>
            <person name="Pangilinan J."/>
            <person name="Park H.-J."/>
            <person name="Ramirez L."/>
            <person name="Alfaro M."/>
            <person name="Sun H."/>
            <person name="Tritt A."/>
            <person name="Yoshinaga Y."/>
            <person name="Zwiers L.-H."/>
            <person name="Turgeon B."/>
            <person name="Goodwin S."/>
            <person name="Spatafora J."/>
            <person name="Crous P."/>
            <person name="Grigoriev I."/>
        </authorList>
    </citation>
    <scope>NUCLEOTIDE SEQUENCE</scope>
    <source>
        <strain evidence="3">CBS 262.69</strain>
    </source>
</reference>
<keyword evidence="2" id="KW-1133">Transmembrane helix</keyword>
<sequence length="178" mass="18929">MDVYYAYTYGTCGWLALQAVPMLLSPTLLVASLSPEVREATTLEVYLSRSLGLAAITIGALCVLLTGSVPLSSRLTEAGPTTTDPTDPKAPYALPTLTITLMYHSAAAFYAYALWTSTGVWGYAFGVVGSTLLAAVGLWCVLFASSDGRISRKTGADKRTSGFPFKNKEAAKRKGKDL</sequence>
<proteinExistence type="predicted"/>
<evidence type="ECO:0000256" key="1">
    <source>
        <dbReference type="SAM" id="MobiDB-lite"/>
    </source>
</evidence>
<dbReference type="EMBL" id="ML996693">
    <property type="protein sequence ID" value="KAF2401218.1"/>
    <property type="molecule type" value="Genomic_DNA"/>
</dbReference>
<dbReference type="PANTHER" id="PTHR39605">
    <property type="entry name" value="MAJOR FACILITATOR SUPERFAMILY (MFS) PROFILE DOMAIN-CONTAINING PROTEIN"/>
    <property type="match status" value="1"/>
</dbReference>
<keyword evidence="2" id="KW-0812">Transmembrane</keyword>
<feature type="compositionally biased region" description="Basic and acidic residues" evidence="1">
    <location>
        <begin position="154"/>
        <end position="178"/>
    </location>
</feature>
<keyword evidence="2" id="KW-0472">Membrane</keyword>
<gene>
    <name evidence="3" type="ORF">EJ06DRAFT_581402</name>
</gene>
<dbReference type="OrthoDB" id="2550114at2759"/>
<dbReference type="Proteomes" id="UP000799640">
    <property type="component" value="Unassembled WGS sequence"/>
</dbReference>
<keyword evidence="4" id="KW-1185">Reference proteome</keyword>
<dbReference type="AlphaFoldDB" id="A0A6G1HYU4"/>
<accession>A0A6G1HYU4</accession>
<organism evidence="3 4">
    <name type="scientific">Trichodelitschia bisporula</name>
    <dbReference type="NCBI Taxonomy" id="703511"/>
    <lineage>
        <taxon>Eukaryota</taxon>
        <taxon>Fungi</taxon>
        <taxon>Dikarya</taxon>
        <taxon>Ascomycota</taxon>
        <taxon>Pezizomycotina</taxon>
        <taxon>Dothideomycetes</taxon>
        <taxon>Dothideomycetes incertae sedis</taxon>
        <taxon>Phaeotrichales</taxon>
        <taxon>Phaeotrichaceae</taxon>
        <taxon>Trichodelitschia</taxon>
    </lineage>
</organism>
<feature type="transmembrane region" description="Helical" evidence="2">
    <location>
        <begin position="51"/>
        <end position="71"/>
    </location>
</feature>
<evidence type="ECO:0000313" key="4">
    <source>
        <dbReference type="Proteomes" id="UP000799640"/>
    </source>
</evidence>
<feature type="region of interest" description="Disordered" evidence="1">
    <location>
        <begin position="153"/>
        <end position="178"/>
    </location>
</feature>
<feature type="transmembrane region" description="Helical" evidence="2">
    <location>
        <begin position="12"/>
        <end position="31"/>
    </location>
</feature>
<feature type="transmembrane region" description="Helical" evidence="2">
    <location>
        <begin position="121"/>
        <end position="144"/>
    </location>
</feature>